<evidence type="ECO:0000256" key="4">
    <source>
        <dbReference type="PROSITE-ProRule" id="PRU00335"/>
    </source>
</evidence>
<dbReference type="SUPFAM" id="SSF48498">
    <property type="entry name" value="Tetracyclin repressor-like, C-terminal domain"/>
    <property type="match status" value="1"/>
</dbReference>
<dbReference type="RefSeq" id="WP_379021193.1">
    <property type="nucleotide sequence ID" value="NZ_JBHRTA010000022.1"/>
</dbReference>
<dbReference type="InterPro" id="IPR050109">
    <property type="entry name" value="HTH-type_TetR-like_transc_reg"/>
</dbReference>
<name>A0ABV7JHA7_9SPHI</name>
<feature type="domain" description="HTH tetR-type" evidence="5">
    <location>
        <begin position="12"/>
        <end position="72"/>
    </location>
</feature>
<dbReference type="Pfam" id="PF00440">
    <property type="entry name" value="TetR_N"/>
    <property type="match status" value="1"/>
</dbReference>
<gene>
    <name evidence="6" type="ORF">ACFOET_07605</name>
</gene>
<evidence type="ECO:0000259" key="5">
    <source>
        <dbReference type="PROSITE" id="PS50977"/>
    </source>
</evidence>
<dbReference type="InterPro" id="IPR009057">
    <property type="entry name" value="Homeodomain-like_sf"/>
</dbReference>
<sequence>MGISERKQRQMEEVRSTILRQSWQIVEEEGWQALSIRRIAEAIEYSTPVVYKHFESKDAILEAFSQEGYALLAEKLRRAKGEQDNANAQLMALSGAYWDFAIQHPKHYQIMYGLGIPTCEMVKEIGEIKEVSDIFHSTIEAAAKAGNQPGTDVHLKATTFWSILHGLVAMSLISTPGCPEKAKLTLEDAVSGFIKALTS</sequence>
<proteinExistence type="predicted"/>
<evidence type="ECO:0000256" key="2">
    <source>
        <dbReference type="ARBA" id="ARBA00023125"/>
    </source>
</evidence>
<evidence type="ECO:0000313" key="6">
    <source>
        <dbReference type="EMBL" id="MFC3197475.1"/>
    </source>
</evidence>
<reference evidence="7" key="1">
    <citation type="journal article" date="2019" name="Int. J. Syst. Evol. Microbiol.">
        <title>The Global Catalogue of Microorganisms (GCM) 10K type strain sequencing project: providing services to taxonomists for standard genome sequencing and annotation.</title>
        <authorList>
            <consortium name="The Broad Institute Genomics Platform"/>
            <consortium name="The Broad Institute Genome Sequencing Center for Infectious Disease"/>
            <person name="Wu L."/>
            <person name="Ma J."/>
        </authorList>
    </citation>
    <scope>NUCLEOTIDE SEQUENCE [LARGE SCALE GENOMIC DNA]</scope>
    <source>
        <strain evidence="7">KCTC 52416</strain>
    </source>
</reference>
<evidence type="ECO:0000256" key="1">
    <source>
        <dbReference type="ARBA" id="ARBA00023015"/>
    </source>
</evidence>
<keyword evidence="1" id="KW-0805">Transcription regulation</keyword>
<feature type="DNA-binding region" description="H-T-H motif" evidence="4">
    <location>
        <begin position="35"/>
        <end position="54"/>
    </location>
</feature>
<evidence type="ECO:0000313" key="7">
    <source>
        <dbReference type="Proteomes" id="UP001595526"/>
    </source>
</evidence>
<protein>
    <submittedName>
        <fullName evidence="6">TetR/AcrR family transcriptional regulator</fullName>
    </submittedName>
</protein>
<dbReference type="PANTHER" id="PTHR30055:SF234">
    <property type="entry name" value="HTH-TYPE TRANSCRIPTIONAL REGULATOR BETI"/>
    <property type="match status" value="1"/>
</dbReference>
<dbReference type="InterPro" id="IPR001647">
    <property type="entry name" value="HTH_TetR"/>
</dbReference>
<comment type="caution">
    <text evidence="6">The sequence shown here is derived from an EMBL/GenBank/DDBJ whole genome shotgun (WGS) entry which is preliminary data.</text>
</comment>
<keyword evidence="3" id="KW-0804">Transcription</keyword>
<dbReference type="Proteomes" id="UP001595526">
    <property type="component" value="Unassembled WGS sequence"/>
</dbReference>
<organism evidence="6 7">
    <name type="scientific">Parapedobacter deserti</name>
    <dbReference type="NCBI Taxonomy" id="1912957"/>
    <lineage>
        <taxon>Bacteria</taxon>
        <taxon>Pseudomonadati</taxon>
        <taxon>Bacteroidota</taxon>
        <taxon>Sphingobacteriia</taxon>
        <taxon>Sphingobacteriales</taxon>
        <taxon>Sphingobacteriaceae</taxon>
        <taxon>Parapedobacter</taxon>
    </lineage>
</organism>
<keyword evidence="7" id="KW-1185">Reference proteome</keyword>
<dbReference type="Pfam" id="PF13305">
    <property type="entry name" value="TetR_C_33"/>
    <property type="match status" value="1"/>
</dbReference>
<dbReference type="PROSITE" id="PS50977">
    <property type="entry name" value="HTH_TETR_2"/>
    <property type="match status" value="1"/>
</dbReference>
<keyword evidence="2 4" id="KW-0238">DNA-binding</keyword>
<dbReference type="Gene3D" id="1.10.357.10">
    <property type="entry name" value="Tetracycline Repressor, domain 2"/>
    <property type="match status" value="1"/>
</dbReference>
<dbReference type="InterPro" id="IPR036271">
    <property type="entry name" value="Tet_transcr_reg_TetR-rel_C_sf"/>
</dbReference>
<dbReference type="InterPro" id="IPR025996">
    <property type="entry name" value="MT1864/Rv1816-like_C"/>
</dbReference>
<accession>A0ABV7JHA7</accession>
<evidence type="ECO:0000256" key="3">
    <source>
        <dbReference type="ARBA" id="ARBA00023163"/>
    </source>
</evidence>
<dbReference type="SUPFAM" id="SSF46689">
    <property type="entry name" value="Homeodomain-like"/>
    <property type="match status" value="1"/>
</dbReference>
<dbReference type="EMBL" id="JBHRTA010000022">
    <property type="protein sequence ID" value="MFC3197475.1"/>
    <property type="molecule type" value="Genomic_DNA"/>
</dbReference>
<dbReference type="PANTHER" id="PTHR30055">
    <property type="entry name" value="HTH-TYPE TRANSCRIPTIONAL REGULATOR RUTR"/>
    <property type="match status" value="1"/>
</dbReference>